<dbReference type="EMBL" id="JABANN010000534">
    <property type="protein sequence ID" value="KAF4657227.1"/>
    <property type="molecule type" value="Genomic_DNA"/>
</dbReference>
<protein>
    <submittedName>
        <fullName evidence="3">Uncharacterized protein</fullName>
    </submittedName>
</protein>
<feature type="compositionally biased region" description="Low complexity" evidence="1">
    <location>
        <begin position="1"/>
        <end position="18"/>
    </location>
</feature>
<feature type="compositionally biased region" description="Polar residues" evidence="1">
    <location>
        <begin position="372"/>
        <end position="389"/>
    </location>
</feature>
<proteinExistence type="predicted"/>
<evidence type="ECO:0000313" key="5">
    <source>
        <dbReference type="Proteomes" id="UP000572268"/>
    </source>
</evidence>
<evidence type="ECO:0000313" key="2">
    <source>
        <dbReference type="EMBL" id="KAF4654641.1"/>
    </source>
</evidence>
<accession>A0A7J6LDA2</accession>
<feature type="region of interest" description="Disordered" evidence="1">
    <location>
        <begin position="1"/>
        <end position="63"/>
    </location>
</feature>
<dbReference type="OrthoDB" id="10397054at2759"/>
<dbReference type="Gene3D" id="3.40.630.30">
    <property type="match status" value="1"/>
</dbReference>
<dbReference type="AlphaFoldDB" id="A0A7J6LDA2"/>
<feature type="region of interest" description="Disordered" evidence="1">
    <location>
        <begin position="274"/>
        <end position="309"/>
    </location>
</feature>
<comment type="caution">
    <text evidence="3">The sequence shown here is derived from an EMBL/GenBank/DDBJ whole genome shotgun (WGS) entry which is preliminary data.</text>
</comment>
<dbReference type="Proteomes" id="UP000572268">
    <property type="component" value="Unassembled WGS sequence"/>
</dbReference>
<dbReference type="EMBL" id="JABAHT010000521">
    <property type="protein sequence ID" value="KAF4654641.1"/>
    <property type="molecule type" value="Genomic_DNA"/>
</dbReference>
<dbReference type="InterPro" id="IPR016181">
    <property type="entry name" value="Acyl_CoA_acyltransferase"/>
</dbReference>
<feature type="compositionally biased region" description="Basic residues" evidence="1">
    <location>
        <begin position="29"/>
        <end position="40"/>
    </location>
</feature>
<evidence type="ECO:0000313" key="4">
    <source>
        <dbReference type="Proteomes" id="UP000570595"/>
    </source>
</evidence>
<gene>
    <name evidence="3" type="ORF">FOL46_007505</name>
    <name evidence="2" type="ORF">FOZ61_008150</name>
</gene>
<dbReference type="SUPFAM" id="SSF55729">
    <property type="entry name" value="Acyl-CoA N-acyltransferases (Nat)"/>
    <property type="match status" value="1"/>
</dbReference>
<feature type="compositionally biased region" description="Low complexity" evidence="1">
    <location>
        <begin position="346"/>
        <end position="363"/>
    </location>
</feature>
<feature type="compositionally biased region" description="Low complexity" evidence="1">
    <location>
        <begin position="287"/>
        <end position="301"/>
    </location>
</feature>
<evidence type="ECO:0000256" key="1">
    <source>
        <dbReference type="SAM" id="MobiDB-lite"/>
    </source>
</evidence>
<sequence>MRTPTSTTPNTAASTTDSPSPPTTPVAKRSGRTRGAKRKTPSAAHSTVSSICSSSGRRGGFEPAKAVPEVLGSVRLRSVHARVLSWSADSDLLVSLQLGSDDGLRKWTRMLTMMRRDGGSQSDPDHRVVVIFDANVSMAKEPRVSGFMWFSSNSPSEIMIRDTWVDPQRRRLGIGSRMVQIFATTMVSSLTGDHSSNSSSGSSSSVSTRASTSGDEYAAEYQPVDFDPKIFRVLALPAPGSTTFWESNLFSGDGQSGGFLQLTWDAMVRLAQPGMDAPETPSRKAARTSLTASSSRETTTTFFDSPPVEPSWRGVDSSIDVMEGLTICPRRSVWIVHFDMSVGRPSALSSSAATPGSSSSSSSRDPLKNPFQLASQSTDFKPVSGSNASAGDESPDGAGKRSPPVAAATTRTYHSVEEFMGGTDFGGPSVGTLLSSWEGAAAALNEGKFKVAVRMAEAGGENSTGEERQLWGAVKVFSLMMLSDWTLAGEEIAAMQEVMEGDDADLDEAKFWISLYSALLPCCASPSPTVEVLTRAFGQLLRIAAASPWQETVLLKSEALLAAQMGDLDEVTRLYRSCLLPRAADGDHRDGLLVELTNLLLRVGALPEAEDTLAEIRSEGCSEHARALIALAKEDYATALKSIQRCARPSRNMEACLQFYLGHITPATTILEEMVRGQTATLDSLANLSVLYNFKSAAEASTAEKTLLSVVSSTGLNDRFELSALESL</sequence>
<organism evidence="3 5">
    <name type="scientific">Perkinsus olseni</name>
    <name type="common">Perkinsus atlanticus</name>
    <dbReference type="NCBI Taxonomy" id="32597"/>
    <lineage>
        <taxon>Eukaryota</taxon>
        <taxon>Sar</taxon>
        <taxon>Alveolata</taxon>
        <taxon>Perkinsozoa</taxon>
        <taxon>Perkinsea</taxon>
        <taxon>Perkinsida</taxon>
        <taxon>Perkinsidae</taxon>
        <taxon>Perkinsus</taxon>
    </lineage>
</organism>
<evidence type="ECO:0000313" key="3">
    <source>
        <dbReference type="EMBL" id="KAF4657227.1"/>
    </source>
</evidence>
<reference evidence="4 5" key="1">
    <citation type="submission" date="2020-04" db="EMBL/GenBank/DDBJ databases">
        <title>Perkinsus olseni comparative genomics.</title>
        <authorList>
            <person name="Bogema D.R."/>
        </authorList>
    </citation>
    <scope>NUCLEOTIDE SEQUENCE [LARGE SCALE GENOMIC DNA]</scope>
    <source>
        <strain evidence="2">ATCC PRA-179</strain>
        <strain evidence="3">ATCC PRA-31</strain>
    </source>
</reference>
<feature type="compositionally biased region" description="Low complexity" evidence="1">
    <location>
        <begin position="42"/>
        <end position="55"/>
    </location>
</feature>
<name>A0A7J6LDA2_PEROL</name>
<dbReference type="Proteomes" id="UP000570595">
    <property type="component" value="Unassembled WGS sequence"/>
</dbReference>
<feature type="region of interest" description="Disordered" evidence="1">
    <location>
        <begin position="346"/>
        <end position="408"/>
    </location>
</feature>
<feature type="region of interest" description="Disordered" evidence="1">
    <location>
        <begin position="191"/>
        <end position="211"/>
    </location>
</feature>